<dbReference type="Proteomes" id="UP001626550">
    <property type="component" value="Unassembled WGS sequence"/>
</dbReference>
<organism evidence="1 2">
    <name type="scientific">Cichlidogyrus casuarinus</name>
    <dbReference type="NCBI Taxonomy" id="1844966"/>
    <lineage>
        <taxon>Eukaryota</taxon>
        <taxon>Metazoa</taxon>
        <taxon>Spiralia</taxon>
        <taxon>Lophotrochozoa</taxon>
        <taxon>Platyhelminthes</taxon>
        <taxon>Monogenea</taxon>
        <taxon>Monopisthocotylea</taxon>
        <taxon>Dactylogyridea</taxon>
        <taxon>Ancyrocephalidae</taxon>
        <taxon>Cichlidogyrus</taxon>
    </lineage>
</organism>
<evidence type="ECO:0000313" key="2">
    <source>
        <dbReference type="Proteomes" id="UP001626550"/>
    </source>
</evidence>
<comment type="caution">
    <text evidence="1">The sequence shown here is derived from an EMBL/GenBank/DDBJ whole genome shotgun (WGS) entry which is preliminary data.</text>
</comment>
<dbReference type="AlphaFoldDB" id="A0ABD2PK29"/>
<sequence>MPLTFLKKYDFADDSEGNMELLRRLVLDLCRDTNFSELTNIFSMLMESQFGKRLVKNMRIFIKKKLLNNPQEYSDSEFTKMTKLVEHLRSLEE</sequence>
<dbReference type="EMBL" id="JBJKFK010006854">
    <property type="protein sequence ID" value="KAL3307639.1"/>
    <property type="molecule type" value="Genomic_DNA"/>
</dbReference>
<keyword evidence="2" id="KW-1185">Reference proteome</keyword>
<gene>
    <name evidence="1" type="ORF">Ciccas_013843</name>
</gene>
<name>A0ABD2PK29_9PLAT</name>
<reference evidence="1 2" key="1">
    <citation type="submission" date="2024-11" db="EMBL/GenBank/DDBJ databases">
        <title>Adaptive evolution of stress response genes in parasites aligns with host niche diversity.</title>
        <authorList>
            <person name="Hahn C."/>
            <person name="Resl P."/>
        </authorList>
    </citation>
    <scope>NUCLEOTIDE SEQUENCE [LARGE SCALE GENOMIC DNA]</scope>
    <source>
        <strain evidence="1">EGGRZ-B1_66</strain>
        <tissue evidence="1">Body</tissue>
    </source>
</reference>
<accession>A0ABD2PK29</accession>
<proteinExistence type="predicted"/>
<protein>
    <submittedName>
        <fullName evidence="1">Uncharacterized protein</fullName>
    </submittedName>
</protein>
<evidence type="ECO:0000313" key="1">
    <source>
        <dbReference type="EMBL" id="KAL3307639.1"/>
    </source>
</evidence>